<protein>
    <submittedName>
        <fullName evidence="1">Uncharacterized protein</fullName>
    </submittedName>
</protein>
<gene>
    <name evidence="1" type="ORF">LOK49_LG03G03344</name>
</gene>
<sequence>MQYNNTWDNQFVVIEHWRPLLVYDMYGNIVEDMGSFKLESIGNIDVEMGSPTVTLSKKSSASAVIGWIVPFVAVYNLNLCALTRQLAASGPVRDSWQFEAW</sequence>
<evidence type="ECO:0000313" key="1">
    <source>
        <dbReference type="EMBL" id="KAI8023290.1"/>
    </source>
</evidence>
<evidence type="ECO:0000313" key="2">
    <source>
        <dbReference type="Proteomes" id="UP001060215"/>
    </source>
</evidence>
<reference evidence="1 2" key="1">
    <citation type="journal article" date="2022" name="Plant J.">
        <title>Chromosome-level genome of Camellia lanceoleosa provides a valuable resource for understanding genome evolution and self-incompatibility.</title>
        <authorList>
            <person name="Gong W."/>
            <person name="Xiao S."/>
            <person name="Wang L."/>
            <person name="Liao Z."/>
            <person name="Chang Y."/>
            <person name="Mo W."/>
            <person name="Hu G."/>
            <person name="Li W."/>
            <person name="Zhao G."/>
            <person name="Zhu H."/>
            <person name="Hu X."/>
            <person name="Ji K."/>
            <person name="Xiang X."/>
            <person name="Song Q."/>
            <person name="Yuan D."/>
            <person name="Jin S."/>
            <person name="Zhang L."/>
        </authorList>
    </citation>
    <scope>NUCLEOTIDE SEQUENCE [LARGE SCALE GENOMIC DNA]</scope>
    <source>
        <strain evidence="1">SQ_2022a</strain>
    </source>
</reference>
<dbReference type="EMBL" id="CM045763">
    <property type="protein sequence ID" value="KAI8023290.1"/>
    <property type="molecule type" value="Genomic_DNA"/>
</dbReference>
<keyword evidence="2" id="KW-1185">Reference proteome</keyword>
<comment type="caution">
    <text evidence="1">The sequence shown here is derived from an EMBL/GenBank/DDBJ whole genome shotgun (WGS) entry which is preliminary data.</text>
</comment>
<accession>A0ACC0ICS3</accession>
<dbReference type="Proteomes" id="UP001060215">
    <property type="component" value="Chromosome 6"/>
</dbReference>
<name>A0ACC0ICS3_9ERIC</name>
<proteinExistence type="predicted"/>
<organism evidence="1 2">
    <name type="scientific">Camellia lanceoleosa</name>
    <dbReference type="NCBI Taxonomy" id="1840588"/>
    <lineage>
        <taxon>Eukaryota</taxon>
        <taxon>Viridiplantae</taxon>
        <taxon>Streptophyta</taxon>
        <taxon>Embryophyta</taxon>
        <taxon>Tracheophyta</taxon>
        <taxon>Spermatophyta</taxon>
        <taxon>Magnoliopsida</taxon>
        <taxon>eudicotyledons</taxon>
        <taxon>Gunneridae</taxon>
        <taxon>Pentapetalae</taxon>
        <taxon>asterids</taxon>
        <taxon>Ericales</taxon>
        <taxon>Theaceae</taxon>
        <taxon>Camellia</taxon>
    </lineage>
</organism>